<dbReference type="Proteomes" id="UP000499080">
    <property type="component" value="Unassembled WGS sequence"/>
</dbReference>
<organism evidence="1 2">
    <name type="scientific">Araneus ventricosus</name>
    <name type="common">Orbweaver spider</name>
    <name type="synonym">Epeira ventricosa</name>
    <dbReference type="NCBI Taxonomy" id="182803"/>
    <lineage>
        <taxon>Eukaryota</taxon>
        <taxon>Metazoa</taxon>
        <taxon>Ecdysozoa</taxon>
        <taxon>Arthropoda</taxon>
        <taxon>Chelicerata</taxon>
        <taxon>Arachnida</taxon>
        <taxon>Araneae</taxon>
        <taxon>Araneomorphae</taxon>
        <taxon>Entelegynae</taxon>
        <taxon>Araneoidea</taxon>
        <taxon>Araneidae</taxon>
        <taxon>Araneus</taxon>
    </lineage>
</organism>
<accession>A0A4Y2V323</accession>
<dbReference type="AlphaFoldDB" id="A0A4Y2V323"/>
<sequence length="85" mass="9674">MLPIIKVQNHCILGKPRHFEMQSEDDTSAGSSFPNFYTTSAGGRRTHYVRFKVPQTHIHGCSYVRLGLPLGNRGCNEKREKKQTN</sequence>
<proteinExistence type="predicted"/>
<protein>
    <submittedName>
        <fullName evidence="1">Uncharacterized protein</fullName>
    </submittedName>
</protein>
<gene>
    <name evidence="1" type="ORF">AVEN_112435_1</name>
</gene>
<reference evidence="1 2" key="1">
    <citation type="journal article" date="2019" name="Sci. Rep.">
        <title>Orb-weaving spider Araneus ventricosus genome elucidates the spidroin gene catalogue.</title>
        <authorList>
            <person name="Kono N."/>
            <person name="Nakamura H."/>
            <person name="Ohtoshi R."/>
            <person name="Moran D.A.P."/>
            <person name="Shinohara A."/>
            <person name="Yoshida Y."/>
            <person name="Fujiwara M."/>
            <person name="Mori M."/>
            <person name="Tomita M."/>
            <person name="Arakawa K."/>
        </authorList>
    </citation>
    <scope>NUCLEOTIDE SEQUENCE [LARGE SCALE GENOMIC DNA]</scope>
</reference>
<evidence type="ECO:0000313" key="2">
    <source>
        <dbReference type="Proteomes" id="UP000499080"/>
    </source>
</evidence>
<dbReference type="EMBL" id="BGPR01043116">
    <property type="protein sequence ID" value="GBO19649.1"/>
    <property type="molecule type" value="Genomic_DNA"/>
</dbReference>
<evidence type="ECO:0000313" key="1">
    <source>
        <dbReference type="EMBL" id="GBO19649.1"/>
    </source>
</evidence>
<comment type="caution">
    <text evidence="1">The sequence shown here is derived from an EMBL/GenBank/DDBJ whole genome shotgun (WGS) entry which is preliminary data.</text>
</comment>
<name>A0A4Y2V323_ARAVE</name>
<keyword evidence="2" id="KW-1185">Reference proteome</keyword>